<evidence type="ECO:0000256" key="15">
    <source>
        <dbReference type="PIRSR" id="PIRSR000447-1"/>
    </source>
</evidence>
<dbReference type="PANTHER" id="PTHR11712">
    <property type="entry name" value="POLYKETIDE SYNTHASE-RELATED"/>
    <property type="match status" value="1"/>
</dbReference>
<dbReference type="AlphaFoldDB" id="I5ATM9"/>
<evidence type="ECO:0000256" key="10">
    <source>
        <dbReference type="ARBA" id="ARBA00023315"/>
    </source>
</evidence>
<sequence length="410" mass="43623">MSRRVVITGLGIVCPIGNNPEEVWNSVKEGKCGIGPITYYDPSEQKVKLAGEIKNLDMDAYVDKREARKLDKYTQYALAAADQAMKASGLMELEESHERWGVIMASGIGGIATIEENKVRSMEKGCDRVNPFFIPMAITNMAAGNIAIRYKLHGMCSCVVTACASAANAIGDAFRHIRDGYGDVMVAGGAESSITPLCIGGFTSMKALCTSEDPNRASIPFDAERSGFVMGEGAGCLVLEEYEHAKKRGAHIYAELAGYGATCDAHHITAPAPDGNGAESCMRNAIADAGLTIDDIDYINAHGTSTHMNDAAESAAIRRLFGDRADQLKVSSTKSMTGHLLGASAAVEAVITAEAVERNFVPPTVNYKVPDPECTLDVVPNTGVEKEIRAALSNSFGFGGHNACLVFKKV</sequence>
<evidence type="ECO:0000259" key="17">
    <source>
        <dbReference type="PROSITE" id="PS52004"/>
    </source>
</evidence>
<reference evidence="18 19" key="1">
    <citation type="submission" date="2010-08" db="EMBL/GenBank/DDBJ databases">
        <authorList>
            <consortium name="US DOE Joint Genome Institute (JGI-PGF)"/>
            <person name="Lucas S."/>
            <person name="Copeland A."/>
            <person name="Lapidus A."/>
            <person name="Cheng J.-F."/>
            <person name="Bruce D."/>
            <person name="Goodwin L."/>
            <person name="Pitluck S."/>
            <person name="Land M.L."/>
            <person name="Hauser L."/>
            <person name="Chang Y.-J."/>
            <person name="Anderson I.J."/>
            <person name="Johnson E."/>
            <person name="Mulhopadhyay B."/>
            <person name="Kyrpides N."/>
            <person name="Woyke T.J."/>
        </authorList>
    </citation>
    <scope>NUCLEOTIDE SEQUENCE [LARGE SCALE GENOMIC DNA]</scope>
    <source>
        <strain evidence="18 19">6</strain>
    </source>
</reference>
<protein>
    <recommendedName>
        <fullName evidence="4 14">3-oxoacyl-[acyl-carrier-protein] synthase 2</fullName>
        <ecNumber evidence="3 14">2.3.1.179</ecNumber>
    </recommendedName>
</protein>
<keyword evidence="6 14" id="KW-0808">Transferase</keyword>
<keyword evidence="7" id="KW-0276">Fatty acid metabolism</keyword>
<dbReference type="GO" id="GO:0006633">
    <property type="term" value="P:fatty acid biosynthetic process"/>
    <property type="evidence" value="ECO:0007669"/>
    <property type="project" value="UniProtKB-UniRule"/>
</dbReference>
<comment type="pathway">
    <text evidence="1 14">Lipid metabolism; fatty acid biosynthesis.</text>
</comment>
<dbReference type="PANTHER" id="PTHR11712:SF336">
    <property type="entry name" value="3-OXOACYL-[ACYL-CARRIER-PROTEIN] SYNTHASE, MITOCHONDRIAL"/>
    <property type="match status" value="1"/>
</dbReference>
<dbReference type="SMART" id="SM00825">
    <property type="entry name" value="PKS_KS"/>
    <property type="match status" value="1"/>
</dbReference>
<keyword evidence="19" id="KW-1185">Reference proteome</keyword>
<dbReference type="InterPro" id="IPR000794">
    <property type="entry name" value="Beta-ketoacyl_synthase"/>
</dbReference>
<evidence type="ECO:0000256" key="3">
    <source>
        <dbReference type="ARBA" id="ARBA00012356"/>
    </source>
</evidence>
<name>I5ATM9_EUBC6</name>
<gene>
    <name evidence="18" type="ORF">EubceDRAFT1_1340</name>
</gene>
<dbReference type="SUPFAM" id="SSF53901">
    <property type="entry name" value="Thiolase-like"/>
    <property type="match status" value="2"/>
</dbReference>
<dbReference type="eggNOG" id="COG0304">
    <property type="taxonomic scope" value="Bacteria"/>
</dbReference>
<dbReference type="InterPro" id="IPR014030">
    <property type="entry name" value="Ketoacyl_synth_N"/>
</dbReference>
<feature type="active site" description="For beta-ketoacyl synthase activity" evidence="15">
    <location>
        <position position="163"/>
    </location>
</feature>
<evidence type="ECO:0000256" key="1">
    <source>
        <dbReference type="ARBA" id="ARBA00005194"/>
    </source>
</evidence>
<dbReference type="FunFam" id="3.40.47.10:FF:000009">
    <property type="entry name" value="3-oxoacyl-[acyl-carrier-protein] synthase 2"/>
    <property type="match status" value="1"/>
</dbReference>
<keyword evidence="5 14" id="KW-0444">Lipid biosynthesis</keyword>
<dbReference type="Gene3D" id="3.40.47.10">
    <property type="match status" value="2"/>
</dbReference>
<comment type="function">
    <text evidence="11 14">Involved in the type II fatty acid elongation cycle. Catalyzes the elongation of a wide range of acyl-ACP by the addition of two carbons from malonyl-ACP to an acyl acceptor. Can efficiently catalyze the conversion of palmitoleoyl-ACP (cis-hexadec-9-enoyl-ACP) to cis-vaccenoyl-ACP (cis-octadec-11-enoyl-ACP), an essential step in the thermal regulation of fatty acid composition.</text>
</comment>
<evidence type="ECO:0000256" key="4">
    <source>
        <dbReference type="ARBA" id="ARBA00014657"/>
    </source>
</evidence>
<dbReference type="InterPro" id="IPR016039">
    <property type="entry name" value="Thiolase-like"/>
</dbReference>
<dbReference type="EC" id="2.3.1.179" evidence="3 14"/>
<dbReference type="CDD" id="cd00834">
    <property type="entry name" value="KAS_I_II"/>
    <property type="match status" value="1"/>
</dbReference>
<dbReference type="PROSITE" id="PS00606">
    <property type="entry name" value="KS3_1"/>
    <property type="match status" value="1"/>
</dbReference>
<evidence type="ECO:0000256" key="14">
    <source>
        <dbReference type="PIRNR" id="PIRNR000447"/>
    </source>
</evidence>
<dbReference type="GO" id="GO:0004315">
    <property type="term" value="F:3-oxoacyl-[acyl-carrier-protein] synthase activity"/>
    <property type="evidence" value="ECO:0007669"/>
    <property type="project" value="UniProtKB-UniRule"/>
</dbReference>
<dbReference type="PROSITE" id="PS52004">
    <property type="entry name" value="KS3_2"/>
    <property type="match status" value="1"/>
</dbReference>
<organism evidence="18 19">
    <name type="scientific">Eubacterium cellulosolvens (strain ATCC 43171 / JCM 9499 / 6)</name>
    <name type="common">Cillobacterium cellulosolvens</name>
    <dbReference type="NCBI Taxonomy" id="633697"/>
    <lineage>
        <taxon>Bacteria</taxon>
        <taxon>Bacillati</taxon>
        <taxon>Bacillota</taxon>
        <taxon>Clostridia</taxon>
        <taxon>Eubacteriales</taxon>
        <taxon>Eubacteriaceae</taxon>
        <taxon>Eubacterium</taxon>
    </lineage>
</organism>
<evidence type="ECO:0000256" key="13">
    <source>
        <dbReference type="ARBA" id="ARBA00047659"/>
    </source>
</evidence>
<comment type="catalytic activity">
    <reaction evidence="12 14">
        <text>(9Z)-hexadecenoyl-[ACP] + malonyl-[ACP] + H(+) = 3-oxo-(11Z)-octadecenoyl-[ACP] + holo-[ACP] + CO2</text>
        <dbReference type="Rhea" id="RHEA:55040"/>
        <dbReference type="Rhea" id="RHEA-COMP:9623"/>
        <dbReference type="Rhea" id="RHEA-COMP:9685"/>
        <dbReference type="Rhea" id="RHEA-COMP:10800"/>
        <dbReference type="Rhea" id="RHEA-COMP:14074"/>
        <dbReference type="ChEBI" id="CHEBI:15378"/>
        <dbReference type="ChEBI" id="CHEBI:16526"/>
        <dbReference type="ChEBI" id="CHEBI:64479"/>
        <dbReference type="ChEBI" id="CHEBI:78449"/>
        <dbReference type="ChEBI" id="CHEBI:83989"/>
        <dbReference type="ChEBI" id="CHEBI:138538"/>
        <dbReference type="EC" id="2.3.1.179"/>
    </reaction>
</comment>
<dbReference type="Pfam" id="PF02801">
    <property type="entry name" value="Ketoacyl-synt_C"/>
    <property type="match status" value="1"/>
</dbReference>
<comment type="similarity">
    <text evidence="2 14 16">Belongs to the thiolase-like superfamily. Beta-ketoacyl-ACP synthases family.</text>
</comment>
<dbReference type="PIRSF" id="PIRSF000447">
    <property type="entry name" value="KAS_II"/>
    <property type="match status" value="1"/>
</dbReference>
<evidence type="ECO:0000256" key="7">
    <source>
        <dbReference type="ARBA" id="ARBA00022832"/>
    </source>
</evidence>
<dbReference type="EMBL" id="CM001487">
    <property type="protein sequence ID" value="EIM57152.1"/>
    <property type="molecule type" value="Genomic_DNA"/>
</dbReference>
<dbReference type="UniPathway" id="UPA00094"/>
<dbReference type="STRING" id="633697.EubceDRAFT1_1340"/>
<keyword evidence="8" id="KW-0443">Lipid metabolism</keyword>
<dbReference type="InterPro" id="IPR014031">
    <property type="entry name" value="Ketoacyl_synth_C"/>
</dbReference>
<evidence type="ECO:0000256" key="12">
    <source>
        <dbReference type="ARBA" id="ARBA00047318"/>
    </source>
</evidence>
<evidence type="ECO:0000313" key="19">
    <source>
        <dbReference type="Proteomes" id="UP000005753"/>
    </source>
</evidence>
<evidence type="ECO:0000256" key="11">
    <source>
        <dbReference type="ARBA" id="ARBA00024006"/>
    </source>
</evidence>
<proteinExistence type="inferred from homology"/>
<evidence type="ECO:0000256" key="8">
    <source>
        <dbReference type="ARBA" id="ARBA00023098"/>
    </source>
</evidence>
<evidence type="ECO:0000256" key="16">
    <source>
        <dbReference type="RuleBase" id="RU003694"/>
    </source>
</evidence>
<dbReference type="OrthoDB" id="9808669at2"/>
<reference evidence="18 19" key="2">
    <citation type="submission" date="2012-02" db="EMBL/GenBank/DDBJ databases">
        <title>Improved High-Quality Draft sequence of Eubacterium cellulosolvens 6.</title>
        <authorList>
            <consortium name="US DOE Joint Genome Institute"/>
            <person name="Lucas S."/>
            <person name="Han J."/>
            <person name="Lapidus A."/>
            <person name="Cheng J.-F."/>
            <person name="Goodwin L."/>
            <person name="Pitluck S."/>
            <person name="Peters L."/>
            <person name="Mikhailova N."/>
            <person name="Gu W."/>
            <person name="Detter J.C."/>
            <person name="Han C."/>
            <person name="Tapia R."/>
            <person name="Land M."/>
            <person name="Hauser L."/>
            <person name="Kyrpides N."/>
            <person name="Ivanova N."/>
            <person name="Pagani I."/>
            <person name="Johnson E."/>
            <person name="Mukhopadhyay B."/>
            <person name="Anderson I."/>
            <person name="Woyke T."/>
        </authorList>
    </citation>
    <scope>NUCLEOTIDE SEQUENCE [LARGE SCALE GENOMIC DNA]</scope>
    <source>
        <strain evidence="18 19">6</strain>
    </source>
</reference>
<accession>I5ATM9</accession>
<dbReference type="InterPro" id="IPR020841">
    <property type="entry name" value="PKS_Beta-ketoAc_synthase_dom"/>
</dbReference>
<evidence type="ECO:0000313" key="18">
    <source>
        <dbReference type="EMBL" id="EIM57152.1"/>
    </source>
</evidence>
<evidence type="ECO:0000256" key="9">
    <source>
        <dbReference type="ARBA" id="ARBA00023160"/>
    </source>
</evidence>
<keyword evidence="10 14" id="KW-0012">Acyltransferase</keyword>
<evidence type="ECO:0000256" key="6">
    <source>
        <dbReference type="ARBA" id="ARBA00022679"/>
    </source>
</evidence>
<comment type="catalytic activity">
    <reaction evidence="13 14">
        <text>a fatty acyl-[ACP] + malonyl-[ACP] + H(+) = a 3-oxoacyl-[ACP] + holo-[ACP] + CO2</text>
        <dbReference type="Rhea" id="RHEA:22836"/>
        <dbReference type="Rhea" id="RHEA-COMP:9623"/>
        <dbReference type="Rhea" id="RHEA-COMP:9685"/>
        <dbReference type="Rhea" id="RHEA-COMP:9916"/>
        <dbReference type="Rhea" id="RHEA-COMP:14125"/>
        <dbReference type="ChEBI" id="CHEBI:15378"/>
        <dbReference type="ChEBI" id="CHEBI:16526"/>
        <dbReference type="ChEBI" id="CHEBI:64479"/>
        <dbReference type="ChEBI" id="CHEBI:78449"/>
        <dbReference type="ChEBI" id="CHEBI:78776"/>
        <dbReference type="ChEBI" id="CHEBI:138651"/>
    </reaction>
</comment>
<evidence type="ECO:0000256" key="2">
    <source>
        <dbReference type="ARBA" id="ARBA00008467"/>
    </source>
</evidence>
<evidence type="ECO:0000256" key="5">
    <source>
        <dbReference type="ARBA" id="ARBA00022516"/>
    </source>
</evidence>
<dbReference type="GO" id="GO:0005829">
    <property type="term" value="C:cytosol"/>
    <property type="evidence" value="ECO:0007669"/>
    <property type="project" value="TreeGrafter"/>
</dbReference>
<dbReference type="InterPro" id="IPR017568">
    <property type="entry name" value="3-oxoacyl-ACP_synth-2"/>
</dbReference>
<dbReference type="NCBIfam" id="NF005589">
    <property type="entry name" value="PRK07314.1"/>
    <property type="match status" value="1"/>
</dbReference>
<feature type="domain" description="Ketosynthase family 3 (KS3)" evidence="17">
    <location>
        <begin position="2"/>
        <end position="409"/>
    </location>
</feature>
<dbReference type="Proteomes" id="UP000005753">
    <property type="component" value="Chromosome"/>
</dbReference>
<dbReference type="Pfam" id="PF00109">
    <property type="entry name" value="ketoacyl-synt"/>
    <property type="match status" value="1"/>
</dbReference>
<dbReference type="NCBIfam" id="TIGR03150">
    <property type="entry name" value="fabF"/>
    <property type="match status" value="1"/>
</dbReference>
<keyword evidence="9 14" id="KW-0275">Fatty acid biosynthesis</keyword>
<dbReference type="HOGENOM" id="CLU_000022_69_2_9"/>
<dbReference type="InterPro" id="IPR018201">
    <property type="entry name" value="Ketoacyl_synth_AS"/>
</dbReference>